<dbReference type="EMBL" id="JADNYJ010000284">
    <property type="protein sequence ID" value="KAF8872017.1"/>
    <property type="molecule type" value="Genomic_DNA"/>
</dbReference>
<dbReference type="OrthoDB" id="3256801at2759"/>
<dbReference type="Proteomes" id="UP000724874">
    <property type="component" value="Unassembled WGS sequence"/>
</dbReference>
<reference evidence="1" key="1">
    <citation type="submission" date="2020-11" db="EMBL/GenBank/DDBJ databases">
        <authorList>
            <consortium name="DOE Joint Genome Institute"/>
            <person name="Ahrendt S."/>
            <person name="Riley R."/>
            <person name="Andreopoulos W."/>
            <person name="LaButti K."/>
            <person name="Pangilinan J."/>
            <person name="Ruiz-duenas F.J."/>
            <person name="Barrasa J.M."/>
            <person name="Sanchez-Garcia M."/>
            <person name="Camarero S."/>
            <person name="Miyauchi S."/>
            <person name="Serrano A."/>
            <person name="Linde D."/>
            <person name="Babiker R."/>
            <person name="Drula E."/>
            <person name="Ayuso-Fernandez I."/>
            <person name="Pacheco R."/>
            <person name="Padilla G."/>
            <person name="Ferreira P."/>
            <person name="Barriuso J."/>
            <person name="Kellner H."/>
            <person name="Castanera R."/>
            <person name="Alfaro M."/>
            <person name="Ramirez L."/>
            <person name="Pisabarro A.G."/>
            <person name="Kuo A."/>
            <person name="Tritt A."/>
            <person name="Lipzen A."/>
            <person name="He G."/>
            <person name="Yan M."/>
            <person name="Ng V."/>
            <person name="Cullen D."/>
            <person name="Martin F."/>
            <person name="Rosso M.-N."/>
            <person name="Henrissat B."/>
            <person name="Hibbett D."/>
            <person name="Martinez A.T."/>
            <person name="Grigoriev I.V."/>
        </authorList>
    </citation>
    <scope>NUCLEOTIDE SEQUENCE</scope>
    <source>
        <strain evidence="1">AH 44721</strain>
    </source>
</reference>
<accession>A0A9P5TEW5</accession>
<dbReference type="AlphaFoldDB" id="A0A9P5TEW5"/>
<comment type="caution">
    <text evidence="1">The sequence shown here is derived from an EMBL/GenBank/DDBJ whole genome shotgun (WGS) entry which is preliminary data.</text>
</comment>
<evidence type="ECO:0000313" key="2">
    <source>
        <dbReference type="Proteomes" id="UP000724874"/>
    </source>
</evidence>
<gene>
    <name evidence="1" type="ORF">CPB84DRAFT_1800220</name>
</gene>
<proteinExistence type="predicted"/>
<name>A0A9P5TEW5_GYMJU</name>
<protein>
    <submittedName>
        <fullName evidence="1">Uncharacterized protein</fullName>
    </submittedName>
</protein>
<keyword evidence="2" id="KW-1185">Reference proteome</keyword>
<evidence type="ECO:0000313" key="1">
    <source>
        <dbReference type="EMBL" id="KAF8872017.1"/>
    </source>
</evidence>
<sequence length="237" mass="26478">MLSQSQIQHLDTLAQSIVQGRGEESECYAVFNEPLYLHRATVELGSFQVFPQLRLRWKPGDLTDRRSLIPDLGIGRLLPGGVFHLQGGVEQKRMLPEMSQFPAPDAHFESTVRYAFHVACRQAFDQVKAAIKNGNLPNDKHIKWVVAVGPYFIIKGCGPFTRADLETRGHRPNPSGDSNITEFLTALYENASSRPLGTPIYRIGTADAAQALQVYLTVNTQQFYSPNANRYAIDDFA</sequence>
<organism evidence="1 2">
    <name type="scientific">Gymnopilus junonius</name>
    <name type="common">Spectacular rustgill mushroom</name>
    <name type="synonym">Gymnopilus spectabilis subsp. junonius</name>
    <dbReference type="NCBI Taxonomy" id="109634"/>
    <lineage>
        <taxon>Eukaryota</taxon>
        <taxon>Fungi</taxon>
        <taxon>Dikarya</taxon>
        <taxon>Basidiomycota</taxon>
        <taxon>Agaricomycotina</taxon>
        <taxon>Agaricomycetes</taxon>
        <taxon>Agaricomycetidae</taxon>
        <taxon>Agaricales</taxon>
        <taxon>Agaricineae</taxon>
        <taxon>Hymenogastraceae</taxon>
        <taxon>Gymnopilus</taxon>
    </lineage>
</organism>